<keyword evidence="1" id="KW-0472">Membrane</keyword>
<keyword evidence="1" id="KW-0812">Transmembrane</keyword>
<reference evidence="2" key="1">
    <citation type="submission" date="2025-08" db="UniProtKB">
        <authorList>
            <consortium name="Ensembl"/>
        </authorList>
    </citation>
    <scope>IDENTIFICATION</scope>
</reference>
<protein>
    <submittedName>
        <fullName evidence="2">Uncharacterized protein</fullName>
    </submittedName>
</protein>
<feature type="transmembrane region" description="Helical" evidence="1">
    <location>
        <begin position="51"/>
        <end position="71"/>
    </location>
</feature>
<keyword evidence="3" id="KW-1185">Reference proteome</keyword>
<accession>A0A8C6VLW8</accession>
<evidence type="ECO:0000256" key="1">
    <source>
        <dbReference type="SAM" id="Phobius"/>
    </source>
</evidence>
<name>A0A8C6VLW8_NAJNA</name>
<reference evidence="2" key="2">
    <citation type="submission" date="2025-09" db="UniProtKB">
        <authorList>
            <consortium name="Ensembl"/>
        </authorList>
    </citation>
    <scope>IDENTIFICATION</scope>
</reference>
<organism evidence="2 3">
    <name type="scientific">Naja naja</name>
    <name type="common">Indian cobra</name>
    <dbReference type="NCBI Taxonomy" id="35670"/>
    <lineage>
        <taxon>Eukaryota</taxon>
        <taxon>Metazoa</taxon>
        <taxon>Chordata</taxon>
        <taxon>Craniata</taxon>
        <taxon>Vertebrata</taxon>
        <taxon>Euteleostomi</taxon>
        <taxon>Lepidosauria</taxon>
        <taxon>Squamata</taxon>
        <taxon>Bifurcata</taxon>
        <taxon>Unidentata</taxon>
        <taxon>Episquamata</taxon>
        <taxon>Toxicofera</taxon>
        <taxon>Serpentes</taxon>
        <taxon>Colubroidea</taxon>
        <taxon>Elapidae</taxon>
        <taxon>Elapinae</taxon>
        <taxon>Naja</taxon>
    </lineage>
</organism>
<evidence type="ECO:0000313" key="3">
    <source>
        <dbReference type="Proteomes" id="UP000694559"/>
    </source>
</evidence>
<dbReference type="AlphaFoldDB" id="A0A8C6VLW8"/>
<proteinExistence type="predicted"/>
<evidence type="ECO:0000313" key="2">
    <source>
        <dbReference type="Ensembl" id="ENSNNAP00000006951.1"/>
    </source>
</evidence>
<dbReference type="Ensembl" id="ENSNNAT00000007288.1">
    <property type="protein sequence ID" value="ENSNNAP00000006951.1"/>
    <property type="gene ID" value="ENSNNAG00000004709.1"/>
</dbReference>
<dbReference type="Proteomes" id="UP000694559">
    <property type="component" value="Unplaced"/>
</dbReference>
<keyword evidence="1" id="KW-1133">Transmembrane helix</keyword>
<sequence>ASSDGAPTTSEGKLSHWLIGLTLRKFLLSPRFSLWLGVGLEDLQDPFQLCYSILNIGTVLFYCAILLRIGLRRNFLRARPVKLATPTQSHDHLAMTTQLVVRAKNQQDLIQNL</sequence>